<sequence>MKSETLENGTLDNMTPQEVSAAMARNEIVLIDVRTPQEFALERIRGALLAPMQSFDAGHLPTGSRQRIVLHCGSGIRSKKVAQMMLAAGVDRVAHLEGGFGAWKSAGLPYIGTDPATGGPKDMKAAS</sequence>
<dbReference type="PANTHER" id="PTHR44086">
    <property type="entry name" value="THIOSULFATE SULFURTRANSFERASE RDL2, MITOCHONDRIAL-RELATED"/>
    <property type="match status" value="1"/>
</dbReference>
<proteinExistence type="predicted"/>
<evidence type="ECO:0000259" key="1">
    <source>
        <dbReference type="PROSITE" id="PS50206"/>
    </source>
</evidence>
<dbReference type="Pfam" id="PF00581">
    <property type="entry name" value="Rhodanese"/>
    <property type="match status" value="1"/>
</dbReference>
<feature type="domain" description="Rhodanese" evidence="1">
    <location>
        <begin position="24"/>
        <end position="112"/>
    </location>
</feature>
<dbReference type="SMART" id="SM00450">
    <property type="entry name" value="RHOD"/>
    <property type="match status" value="1"/>
</dbReference>
<dbReference type="EMBL" id="VANS01000002">
    <property type="protein sequence ID" value="TMM52319.1"/>
    <property type="molecule type" value="Genomic_DNA"/>
</dbReference>
<dbReference type="AlphaFoldDB" id="A0A5S3PEE0"/>
<name>A0A5S3PEE0_9RHOB</name>
<accession>A0A5S3PEE0</accession>
<dbReference type="OrthoDB" id="9807812at2"/>
<reference evidence="2 3" key="1">
    <citation type="submission" date="2019-05" db="EMBL/GenBank/DDBJ databases">
        <title>Sulfitobacter sabulilitoris sp. nov., isolated from a marine sand.</title>
        <authorList>
            <person name="Yoon J.-H."/>
        </authorList>
    </citation>
    <scope>NUCLEOTIDE SEQUENCE [LARGE SCALE GENOMIC DNA]</scope>
    <source>
        <strain evidence="2 3">HSMS-29</strain>
    </source>
</reference>
<dbReference type="GO" id="GO:0004792">
    <property type="term" value="F:thiosulfate-cyanide sulfurtransferase activity"/>
    <property type="evidence" value="ECO:0007669"/>
    <property type="project" value="TreeGrafter"/>
</dbReference>
<evidence type="ECO:0000313" key="2">
    <source>
        <dbReference type="EMBL" id="TMM52319.1"/>
    </source>
</evidence>
<dbReference type="RefSeq" id="WP_138661860.1">
    <property type="nucleotide sequence ID" value="NZ_VANS01000002.1"/>
</dbReference>
<protein>
    <submittedName>
        <fullName evidence="2">Rhodanese-like domain-containing protein</fullName>
    </submittedName>
</protein>
<dbReference type="CDD" id="cd00158">
    <property type="entry name" value="RHOD"/>
    <property type="match status" value="1"/>
</dbReference>
<gene>
    <name evidence="2" type="ORF">FDT80_08505</name>
</gene>
<dbReference type="Proteomes" id="UP000309550">
    <property type="component" value="Unassembled WGS sequence"/>
</dbReference>
<organism evidence="2 3">
    <name type="scientific">Sulfitobacter sabulilitoris</name>
    <dbReference type="NCBI Taxonomy" id="2562655"/>
    <lineage>
        <taxon>Bacteria</taxon>
        <taxon>Pseudomonadati</taxon>
        <taxon>Pseudomonadota</taxon>
        <taxon>Alphaproteobacteria</taxon>
        <taxon>Rhodobacterales</taxon>
        <taxon>Roseobacteraceae</taxon>
        <taxon>Sulfitobacter</taxon>
    </lineage>
</organism>
<dbReference type="Gene3D" id="3.40.250.10">
    <property type="entry name" value="Rhodanese-like domain"/>
    <property type="match status" value="1"/>
</dbReference>
<evidence type="ECO:0000313" key="3">
    <source>
        <dbReference type="Proteomes" id="UP000309550"/>
    </source>
</evidence>
<dbReference type="SUPFAM" id="SSF52821">
    <property type="entry name" value="Rhodanese/Cell cycle control phosphatase"/>
    <property type="match status" value="1"/>
</dbReference>
<keyword evidence="3" id="KW-1185">Reference proteome</keyword>
<dbReference type="PROSITE" id="PS50206">
    <property type="entry name" value="RHODANESE_3"/>
    <property type="match status" value="1"/>
</dbReference>
<dbReference type="InterPro" id="IPR036873">
    <property type="entry name" value="Rhodanese-like_dom_sf"/>
</dbReference>
<dbReference type="InterPro" id="IPR001763">
    <property type="entry name" value="Rhodanese-like_dom"/>
</dbReference>
<comment type="caution">
    <text evidence="2">The sequence shown here is derived from an EMBL/GenBank/DDBJ whole genome shotgun (WGS) entry which is preliminary data.</text>
</comment>
<dbReference type="PANTHER" id="PTHR44086:SF10">
    <property type="entry name" value="THIOSULFATE SULFURTRANSFERASE_RHODANESE-LIKE DOMAIN-CONTAINING PROTEIN 3"/>
    <property type="match status" value="1"/>
</dbReference>